<dbReference type="Pfam" id="PF22688">
    <property type="entry name" value="Hda_lid"/>
    <property type="match status" value="1"/>
</dbReference>
<dbReference type="EMBL" id="WIOL01000001">
    <property type="protein sequence ID" value="MQT16275.1"/>
    <property type="molecule type" value="Genomic_DNA"/>
</dbReference>
<accession>A0A7C9GMY0</accession>
<proteinExistence type="predicted"/>
<evidence type="ECO:0000259" key="1">
    <source>
        <dbReference type="Pfam" id="PF22688"/>
    </source>
</evidence>
<keyword evidence="3" id="KW-1185">Reference proteome</keyword>
<sequence length="205" mass="22655">MTPLVEQPALPLVYRPRLSEQDFVTSDTNRDAVAWLARPDLWPMPRCVLIGPAASGKSHLAAMFAARQPALVFDDADLLTDGEPLFHAWNAADRARPLLMTATRMPRFWAHRLPDLASRLAATPQVRLEDPDDVLIAAVLVKCFADRGLRVGDDVVAWLVTRIERSFAAATDVVARLDQAALSERRDITVPMARALLEEQGELGL</sequence>
<gene>
    <name evidence="2" type="ORF">F3168_03260</name>
</gene>
<dbReference type="RefSeq" id="WP_152576691.1">
    <property type="nucleotide sequence ID" value="NZ_JAATJI010000001.1"/>
</dbReference>
<dbReference type="Proteomes" id="UP000481327">
    <property type="component" value="Unassembled WGS sequence"/>
</dbReference>
<feature type="domain" description="Hda lid" evidence="1">
    <location>
        <begin position="141"/>
        <end position="197"/>
    </location>
</feature>
<comment type="caution">
    <text evidence="2">The sequence shown here is derived from an EMBL/GenBank/DDBJ whole genome shotgun (WGS) entry which is preliminary data.</text>
</comment>
<evidence type="ECO:0000313" key="3">
    <source>
        <dbReference type="Proteomes" id="UP000481327"/>
    </source>
</evidence>
<evidence type="ECO:0000313" key="2">
    <source>
        <dbReference type="EMBL" id="MQT16275.1"/>
    </source>
</evidence>
<dbReference type="AlphaFoldDB" id="A0A7C9GMY0"/>
<dbReference type="InterPro" id="IPR027417">
    <property type="entry name" value="P-loop_NTPase"/>
</dbReference>
<dbReference type="OrthoDB" id="7390113at2"/>
<dbReference type="SUPFAM" id="SSF52540">
    <property type="entry name" value="P-loop containing nucleoside triphosphate hydrolases"/>
    <property type="match status" value="1"/>
</dbReference>
<dbReference type="InterPro" id="IPR055199">
    <property type="entry name" value="Hda_lid"/>
</dbReference>
<dbReference type="Gene3D" id="1.10.8.60">
    <property type="match status" value="1"/>
</dbReference>
<reference evidence="2 3" key="1">
    <citation type="submission" date="2019-09" db="EMBL/GenBank/DDBJ databases">
        <title>Polymorphobacter sp. isolated from a lake in China.</title>
        <authorList>
            <person name="Liu Z."/>
        </authorList>
    </citation>
    <scope>NUCLEOTIDE SEQUENCE [LARGE SCALE GENOMIC DNA]</scope>
    <source>
        <strain evidence="2 3">D40P</strain>
    </source>
</reference>
<protein>
    <submittedName>
        <fullName evidence="2">Chromosomal replication initiator DnaA</fullName>
    </submittedName>
</protein>
<organism evidence="2 3">
    <name type="scientific">Sandarakinorhabdus fusca</name>
    <dbReference type="NCBI Taxonomy" id="1439888"/>
    <lineage>
        <taxon>Bacteria</taxon>
        <taxon>Pseudomonadati</taxon>
        <taxon>Pseudomonadota</taxon>
        <taxon>Alphaproteobacteria</taxon>
        <taxon>Sphingomonadales</taxon>
        <taxon>Sphingosinicellaceae</taxon>
        <taxon>Sandarakinorhabdus</taxon>
    </lineage>
</organism>
<name>A0A7C9GMY0_9SPHN</name>